<evidence type="ECO:0000313" key="1">
    <source>
        <dbReference type="EMBL" id="KAI0041508.1"/>
    </source>
</evidence>
<evidence type="ECO:0000313" key="2">
    <source>
        <dbReference type="Proteomes" id="UP000814033"/>
    </source>
</evidence>
<reference evidence="1" key="1">
    <citation type="submission" date="2021-02" db="EMBL/GenBank/DDBJ databases">
        <authorList>
            <consortium name="DOE Joint Genome Institute"/>
            <person name="Ahrendt S."/>
            <person name="Looney B.P."/>
            <person name="Miyauchi S."/>
            <person name="Morin E."/>
            <person name="Drula E."/>
            <person name="Courty P.E."/>
            <person name="Chicoki N."/>
            <person name="Fauchery L."/>
            <person name="Kohler A."/>
            <person name="Kuo A."/>
            <person name="Labutti K."/>
            <person name="Pangilinan J."/>
            <person name="Lipzen A."/>
            <person name="Riley R."/>
            <person name="Andreopoulos W."/>
            <person name="He G."/>
            <person name="Johnson J."/>
            <person name="Barry K.W."/>
            <person name="Grigoriev I.V."/>
            <person name="Nagy L."/>
            <person name="Hibbett D."/>
            <person name="Henrissat B."/>
            <person name="Matheny P.B."/>
            <person name="Labbe J."/>
            <person name="Martin F."/>
        </authorList>
    </citation>
    <scope>NUCLEOTIDE SEQUENCE</scope>
    <source>
        <strain evidence="1">FP105234-sp</strain>
    </source>
</reference>
<reference evidence="1" key="2">
    <citation type="journal article" date="2022" name="New Phytol.">
        <title>Evolutionary transition to the ectomycorrhizal habit in the genomes of a hyperdiverse lineage of mushroom-forming fungi.</title>
        <authorList>
            <person name="Looney B."/>
            <person name="Miyauchi S."/>
            <person name="Morin E."/>
            <person name="Drula E."/>
            <person name="Courty P.E."/>
            <person name="Kohler A."/>
            <person name="Kuo A."/>
            <person name="LaButti K."/>
            <person name="Pangilinan J."/>
            <person name="Lipzen A."/>
            <person name="Riley R."/>
            <person name="Andreopoulos W."/>
            <person name="He G."/>
            <person name="Johnson J."/>
            <person name="Nolan M."/>
            <person name="Tritt A."/>
            <person name="Barry K.W."/>
            <person name="Grigoriev I.V."/>
            <person name="Nagy L.G."/>
            <person name="Hibbett D."/>
            <person name="Henrissat B."/>
            <person name="Matheny P.B."/>
            <person name="Labbe J."/>
            <person name="Martin F.M."/>
        </authorList>
    </citation>
    <scope>NUCLEOTIDE SEQUENCE</scope>
    <source>
        <strain evidence="1">FP105234-sp</strain>
    </source>
</reference>
<feature type="non-terminal residue" evidence="1">
    <location>
        <position position="107"/>
    </location>
</feature>
<comment type="caution">
    <text evidence="1">The sequence shown here is derived from an EMBL/GenBank/DDBJ whole genome shotgun (WGS) entry which is preliminary data.</text>
</comment>
<keyword evidence="2" id="KW-1185">Reference proteome</keyword>
<name>A0ACB8RBT7_9AGAM</name>
<organism evidence="1 2">
    <name type="scientific">Auriscalpium vulgare</name>
    <dbReference type="NCBI Taxonomy" id="40419"/>
    <lineage>
        <taxon>Eukaryota</taxon>
        <taxon>Fungi</taxon>
        <taxon>Dikarya</taxon>
        <taxon>Basidiomycota</taxon>
        <taxon>Agaricomycotina</taxon>
        <taxon>Agaricomycetes</taxon>
        <taxon>Russulales</taxon>
        <taxon>Auriscalpiaceae</taxon>
        <taxon>Auriscalpium</taxon>
    </lineage>
</organism>
<dbReference type="Proteomes" id="UP000814033">
    <property type="component" value="Unassembled WGS sequence"/>
</dbReference>
<protein>
    <submittedName>
        <fullName evidence="1">Uncharacterized protein</fullName>
    </submittedName>
</protein>
<sequence>MSTSTPPLARQRRRGIALSVCTQCAVLVARPTFPTVIGAITTTWLPAGPTAWPLYYPRADLIFLSVFAISACSWRCSLSILIVTRLVQARASMTDYHEPPNLWALTI</sequence>
<proteinExistence type="predicted"/>
<accession>A0ACB8RBT7</accession>
<dbReference type="EMBL" id="MU276118">
    <property type="protein sequence ID" value="KAI0041508.1"/>
    <property type="molecule type" value="Genomic_DNA"/>
</dbReference>
<gene>
    <name evidence="1" type="ORF">FA95DRAFT_1565309</name>
</gene>